<sequence>MGIKGLLPFVARASRKGAITEFKGKTIAVDVSCLLHRSFTGCAFDVAQGKRSQVYINLIRRYIDLLLRLECHVILVFDGQPLPAKKDTNQRRSQSRSHNLELGLICMENGDRAQAFKHFQMSAGITPDIVQHAIEEFRTILNVDIIVAPYEADAQLAHLIKSGIADAVVTEDSDLIPFGCETIIFKLKEDSSCVIYERKLLHKCVNRGLASKFNFDVFRRICIMSGCDYFPDGIPKVGLQKSVNVFSKSIFASEFSEIVKLLKRVPRYLDLKKVKISDRMIQAFVEAEFTFLHQIVFDPITRSHIPLFDYFNIPPEVEAFLKVKADPFWFAGKPLPAEDAFRRAIGNFDLSVADVFKMDDPPTWSIYNPERLKNLKKVEPSLQFVDSGYSSNNSQPDDDTVVPETPDDPYRDSPAPEEIELLSKLCELNRLAAERSEKVSINISSTPSTPLETFGTSLNKPAIQTKTNKDANVTPAPQCNKDANAPSAAGVSSNGDLRLEQSVVMSAEDNDSANQSTTSAKDENASPPAALPSASSLVIKRWPSGPARTFGFRTPTSIKRKAEVVTVASRDGPSPQTNEIFKPRRSMNAFSIAASRSNHVSSNSFMTPRGVKRHLTEISGNESINHSMAKPGPSSAFRATRPVQKLPVKSGKPRTPKVSLSPRLYKTAFPTVEFPKQK</sequence>
<evidence type="ECO:0000313" key="1">
    <source>
        <dbReference type="Proteomes" id="UP000887580"/>
    </source>
</evidence>
<name>A0AC35F7S2_9BILA</name>
<dbReference type="WBParaSite" id="PS1159_v2.g1487.t1">
    <property type="protein sequence ID" value="PS1159_v2.g1487.t1"/>
    <property type="gene ID" value="PS1159_v2.g1487"/>
</dbReference>
<evidence type="ECO:0000313" key="2">
    <source>
        <dbReference type="WBParaSite" id="PS1159_v2.g1487.t1"/>
    </source>
</evidence>
<protein>
    <submittedName>
        <fullName evidence="2">Exonuclease 1</fullName>
    </submittedName>
</protein>
<accession>A0AC35F7S2</accession>
<reference evidence="2" key="1">
    <citation type="submission" date="2022-11" db="UniProtKB">
        <authorList>
            <consortium name="WormBaseParasite"/>
        </authorList>
    </citation>
    <scope>IDENTIFICATION</scope>
</reference>
<dbReference type="Proteomes" id="UP000887580">
    <property type="component" value="Unplaced"/>
</dbReference>
<proteinExistence type="predicted"/>
<organism evidence="1 2">
    <name type="scientific">Panagrolaimus sp. PS1159</name>
    <dbReference type="NCBI Taxonomy" id="55785"/>
    <lineage>
        <taxon>Eukaryota</taxon>
        <taxon>Metazoa</taxon>
        <taxon>Ecdysozoa</taxon>
        <taxon>Nematoda</taxon>
        <taxon>Chromadorea</taxon>
        <taxon>Rhabditida</taxon>
        <taxon>Tylenchina</taxon>
        <taxon>Panagrolaimomorpha</taxon>
        <taxon>Panagrolaimoidea</taxon>
        <taxon>Panagrolaimidae</taxon>
        <taxon>Panagrolaimus</taxon>
    </lineage>
</organism>